<dbReference type="Gene3D" id="3.90.550.10">
    <property type="entry name" value="Spore Coat Polysaccharide Biosynthesis Protein SpsA, Chain A"/>
    <property type="match status" value="1"/>
</dbReference>
<dbReference type="SUPFAM" id="SSF53448">
    <property type="entry name" value="Nucleotide-diphospho-sugar transferases"/>
    <property type="match status" value="1"/>
</dbReference>
<dbReference type="CDD" id="cd04179">
    <property type="entry name" value="DPM_DPG-synthase_like"/>
    <property type="match status" value="1"/>
</dbReference>
<dbReference type="InterPro" id="IPR029044">
    <property type="entry name" value="Nucleotide-diphossugar_trans"/>
</dbReference>
<reference evidence="2" key="1">
    <citation type="journal article" date="2014" name="Int. J. Syst. Evol. Microbiol.">
        <title>Complete genome sequence of Corynebacterium casei LMG S-19264T (=DSM 44701T), isolated from a smear-ripened cheese.</title>
        <authorList>
            <consortium name="US DOE Joint Genome Institute (JGI-PGF)"/>
            <person name="Walter F."/>
            <person name="Albersmeier A."/>
            <person name="Kalinowski J."/>
            <person name="Ruckert C."/>
        </authorList>
    </citation>
    <scope>NUCLEOTIDE SEQUENCE</scope>
    <source>
        <strain evidence="2">JCM 18487</strain>
    </source>
</reference>
<comment type="caution">
    <text evidence="2">The sequence shown here is derived from an EMBL/GenBank/DDBJ whole genome shotgun (WGS) entry which is preliminary data.</text>
</comment>
<keyword evidence="3" id="KW-1185">Reference proteome</keyword>
<dbReference type="InterPro" id="IPR001173">
    <property type="entry name" value="Glyco_trans_2-like"/>
</dbReference>
<name>A0A917KF82_9BACL</name>
<dbReference type="RefSeq" id="WP_229776760.1">
    <property type="nucleotide sequence ID" value="NZ_BMOY01000031.1"/>
</dbReference>
<dbReference type="Proteomes" id="UP000637695">
    <property type="component" value="Unassembled WGS sequence"/>
</dbReference>
<proteinExistence type="predicted"/>
<dbReference type="PANTHER" id="PTHR48090:SF7">
    <property type="entry name" value="RFBJ PROTEIN"/>
    <property type="match status" value="1"/>
</dbReference>
<dbReference type="GO" id="GO:0016740">
    <property type="term" value="F:transferase activity"/>
    <property type="evidence" value="ECO:0007669"/>
    <property type="project" value="UniProtKB-KW"/>
</dbReference>
<accession>A0A917KF82</accession>
<protein>
    <submittedName>
        <fullName evidence="2">Glycosyl transferase family 2</fullName>
    </submittedName>
</protein>
<reference evidence="2" key="2">
    <citation type="submission" date="2020-09" db="EMBL/GenBank/DDBJ databases">
        <authorList>
            <person name="Sun Q."/>
            <person name="Ohkuma M."/>
        </authorList>
    </citation>
    <scope>NUCLEOTIDE SEQUENCE</scope>
    <source>
        <strain evidence="2">JCM 18487</strain>
    </source>
</reference>
<dbReference type="PANTHER" id="PTHR48090">
    <property type="entry name" value="UNDECAPRENYL-PHOSPHATE 4-DEOXY-4-FORMAMIDO-L-ARABINOSE TRANSFERASE-RELATED"/>
    <property type="match status" value="1"/>
</dbReference>
<evidence type="ECO:0000313" key="3">
    <source>
        <dbReference type="Proteomes" id="UP000637695"/>
    </source>
</evidence>
<evidence type="ECO:0000259" key="1">
    <source>
        <dbReference type="Pfam" id="PF00535"/>
    </source>
</evidence>
<gene>
    <name evidence="2" type="ORF">GCM10010885_18920</name>
</gene>
<dbReference type="AlphaFoldDB" id="A0A917KF82"/>
<dbReference type="EMBL" id="BMOY01000031">
    <property type="protein sequence ID" value="GGJ09972.1"/>
    <property type="molecule type" value="Genomic_DNA"/>
</dbReference>
<dbReference type="Pfam" id="PF00535">
    <property type="entry name" value="Glycos_transf_2"/>
    <property type="match status" value="1"/>
</dbReference>
<dbReference type="InterPro" id="IPR050256">
    <property type="entry name" value="Glycosyltransferase_2"/>
</dbReference>
<organism evidence="2 3">
    <name type="scientific">Alicyclobacillus cellulosilyticus</name>
    <dbReference type="NCBI Taxonomy" id="1003997"/>
    <lineage>
        <taxon>Bacteria</taxon>
        <taxon>Bacillati</taxon>
        <taxon>Bacillota</taxon>
        <taxon>Bacilli</taxon>
        <taxon>Bacillales</taxon>
        <taxon>Alicyclobacillaceae</taxon>
        <taxon>Alicyclobacillus</taxon>
    </lineage>
</organism>
<feature type="domain" description="Glycosyltransferase 2-like" evidence="1">
    <location>
        <begin position="7"/>
        <end position="165"/>
    </location>
</feature>
<evidence type="ECO:0000313" key="2">
    <source>
        <dbReference type="EMBL" id="GGJ09972.1"/>
    </source>
</evidence>
<sequence>MRPRILIIIPAYNEAAVIGKVIAEIRRQPQPVDVLVVNDGSTDDTAHVAAQAGARVITLPVNLGIGGAVQTGYRYAARYGYDIAVQLDADGQHDPADLPKLLAPLLAGEPVDLVVGSRYVEQTPYRSTVMRRLGMIVLAAVVRLLVGYPIKDTTSGYRAANRSVIELFARWYPTDYPEPESLVYLHKHGFRIREVSVHMRERGGGRSSITPFRSMYYMVKVLLSLLMNAARRVRRSS</sequence>
<keyword evidence="2" id="KW-0808">Transferase</keyword>